<sequence>MEDNRSINFLLYNFLNQIFPSIQDKTSLFNDAYYICTLILMDDSPHKHFDEFSEIAAGSGDNKDIHKDAVLCLAFKYLTSIVSSQDAKLRQLTETMELELSFSALLALHELDHIQLPDSMFAPRKITKELLQSVNLRELTKGYSIEVVLQLTTLLAKNTVDKMIILDAVIRSAENEMDSEKGKGLVRLFRMLKVQLTDPAYNSAREDEKSTEQKMEMAVRDVNEKMGEATVPLSVLVDGIKKRAQIKGVDTATELFDHLNSILYDIPEWRKNVPELEKFFADKKNEGNISQRIFEALKDQTEAFMKVADKPTNQFTVYPQSGSTANLGCQMQSPEFKVIPLSKEQQPALESRSATKGDACQSKNKEGDENV</sequence>
<organism evidence="2 3">
    <name type="scientific">Xylanibacter ruminicola</name>
    <name type="common">Prevotella ruminicola</name>
    <dbReference type="NCBI Taxonomy" id="839"/>
    <lineage>
        <taxon>Bacteria</taxon>
        <taxon>Pseudomonadati</taxon>
        <taxon>Bacteroidota</taxon>
        <taxon>Bacteroidia</taxon>
        <taxon>Bacteroidales</taxon>
        <taxon>Prevotellaceae</taxon>
        <taxon>Xylanibacter</taxon>
    </lineage>
</organism>
<accession>A0A928GGH1</accession>
<dbReference type="Proteomes" id="UP000763088">
    <property type="component" value="Unassembled WGS sequence"/>
</dbReference>
<evidence type="ECO:0000313" key="3">
    <source>
        <dbReference type="Proteomes" id="UP000763088"/>
    </source>
</evidence>
<name>A0A928GGH1_XYLRU</name>
<evidence type="ECO:0000256" key="1">
    <source>
        <dbReference type="SAM" id="MobiDB-lite"/>
    </source>
</evidence>
<protein>
    <submittedName>
        <fullName evidence="2">Uncharacterized protein</fullName>
    </submittedName>
</protein>
<reference evidence="2" key="1">
    <citation type="submission" date="2019-04" db="EMBL/GenBank/DDBJ databases">
        <title>Evolution of Biomass-Degrading Anaerobic Consortia Revealed by Metagenomics.</title>
        <authorList>
            <person name="Peng X."/>
        </authorList>
    </citation>
    <scope>NUCLEOTIDE SEQUENCE</scope>
    <source>
        <strain evidence="2">SIG141</strain>
    </source>
</reference>
<feature type="region of interest" description="Disordered" evidence="1">
    <location>
        <begin position="341"/>
        <end position="371"/>
    </location>
</feature>
<dbReference type="EMBL" id="SUYD01000002">
    <property type="protein sequence ID" value="MBE6265264.1"/>
    <property type="molecule type" value="Genomic_DNA"/>
</dbReference>
<dbReference type="AlphaFoldDB" id="A0A928GGH1"/>
<comment type="caution">
    <text evidence="2">The sequence shown here is derived from an EMBL/GenBank/DDBJ whole genome shotgun (WGS) entry which is preliminary data.</text>
</comment>
<gene>
    <name evidence="2" type="ORF">E7102_02145</name>
</gene>
<proteinExistence type="predicted"/>
<evidence type="ECO:0000313" key="2">
    <source>
        <dbReference type="EMBL" id="MBE6265264.1"/>
    </source>
</evidence>